<dbReference type="PANTHER" id="PTHR42912:SF93">
    <property type="entry name" value="N6-ADENOSINE-METHYLTRANSFERASE TMT1A"/>
    <property type="match status" value="1"/>
</dbReference>
<dbReference type="GO" id="GO:0008168">
    <property type="term" value="F:methyltransferase activity"/>
    <property type="evidence" value="ECO:0007669"/>
    <property type="project" value="UniProtKB-KW"/>
</dbReference>
<evidence type="ECO:0000259" key="1">
    <source>
        <dbReference type="Pfam" id="PF13649"/>
    </source>
</evidence>
<feature type="domain" description="Methyltransferase" evidence="1">
    <location>
        <begin position="41"/>
        <end position="134"/>
    </location>
</feature>
<dbReference type="RefSeq" id="WP_219498368.1">
    <property type="nucleotide sequence ID" value="NZ_JAHXDN010000001.1"/>
</dbReference>
<dbReference type="CDD" id="cd02440">
    <property type="entry name" value="AdoMet_MTases"/>
    <property type="match status" value="1"/>
</dbReference>
<evidence type="ECO:0000313" key="2">
    <source>
        <dbReference type="EMBL" id="MBW4706600.1"/>
    </source>
</evidence>
<keyword evidence="3" id="KW-1185">Reference proteome</keyword>
<dbReference type="Pfam" id="PF13649">
    <property type="entry name" value="Methyltransf_25"/>
    <property type="match status" value="1"/>
</dbReference>
<protein>
    <submittedName>
        <fullName evidence="2">Class I SAM-dependent methyltransferase</fullName>
    </submittedName>
</protein>
<dbReference type="InterPro" id="IPR050508">
    <property type="entry name" value="Methyltransf_Superfamily"/>
</dbReference>
<dbReference type="InterPro" id="IPR041698">
    <property type="entry name" value="Methyltransf_25"/>
</dbReference>
<accession>A0A9X1FT22</accession>
<dbReference type="PANTHER" id="PTHR42912">
    <property type="entry name" value="METHYLTRANSFERASE"/>
    <property type="match status" value="1"/>
</dbReference>
<organism evidence="2 3">
    <name type="scientific">Roseobacter insulae</name>
    <dbReference type="NCBI Taxonomy" id="2859783"/>
    <lineage>
        <taxon>Bacteria</taxon>
        <taxon>Pseudomonadati</taxon>
        <taxon>Pseudomonadota</taxon>
        <taxon>Alphaproteobacteria</taxon>
        <taxon>Rhodobacterales</taxon>
        <taxon>Roseobacteraceae</taxon>
        <taxon>Roseobacter</taxon>
    </lineage>
</organism>
<dbReference type="EMBL" id="JAHXDN010000001">
    <property type="protein sequence ID" value="MBW4706600.1"/>
    <property type="molecule type" value="Genomic_DNA"/>
</dbReference>
<sequence length="200" mass="22267">MTVIAKYEGAAPTWTRTVLRLGYASAYRAFFKANTCACGPVLDVGTGTGIFADSWIEAGGSADLTLLDPSAAMLRQARRHFERRGLFPTVLQCSLEDLADDISYNAILAAHVFEHLDEAHLAMGLLARKLRPGGRLYLVVSKPHWCNWLIWLRFRHRWFQPEAVCDIARHAGLRGVAVHDFDAGPPSRTSQGYVFEKPEP</sequence>
<proteinExistence type="predicted"/>
<dbReference type="GO" id="GO:0032259">
    <property type="term" value="P:methylation"/>
    <property type="evidence" value="ECO:0007669"/>
    <property type="project" value="UniProtKB-KW"/>
</dbReference>
<comment type="caution">
    <text evidence="2">The sequence shown here is derived from an EMBL/GenBank/DDBJ whole genome shotgun (WGS) entry which is preliminary data.</text>
</comment>
<gene>
    <name evidence="2" type="ORF">KX928_02260</name>
</gene>
<name>A0A9X1FT22_9RHOB</name>
<keyword evidence="2" id="KW-0808">Transferase</keyword>
<keyword evidence="2" id="KW-0489">Methyltransferase</keyword>
<evidence type="ECO:0000313" key="3">
    <source>
        <dbReference type="Proteomes" id="UP001138661"/>
    </source>
</evidence>
<reference evidence="2" key="1">
    <citation type="submission" date="2021-07" db="EMBL/GenBank/DDBJ databases">
        <title>Roseobacter insulae sp. nov., isolated from a tidal flat.</title>
        <authorList>
            <person name="Park S."/>
            <person name="Yoon J.-H."/>
        </authorList>
    </citation>
    <scope>NUCLEOTIDE SEQUENCE</scope>
    <source>
        <strain evidence="2">YSTF-M11</strain>
    </source>
</reference>
<dbReference type="Proteomes" id="UP001138661">
    <property type="component" value="Unassembled WGS sequence"/>
</dbReference>
<dbReference type="AlphaFoldDB" id="A0A9X1FT22"/>